<evidence type="ECO:0008006" key="6">
    <source>
        <dbReference type="Google" id="ProtNLM"/>
    </source>
</evidence>
<dbReference type="Pfam" id="PF08766">
    <property type="entry name" value="DEK_C"/>
    <property type="match status" value="1"/>
</dbReference>
<proteinExistence type="predicted"/>
<dbReference type="CDD" id="cd10567">
    <property type="entry name" value="SWIB-MDM2_like"/>
    <property type="match status" value="1"/>
</dbReference>
<evidence type="ECO:0000313" key="4">
    <source>
        <dbReference type="EMBL" id="WFD45986.1"/>
    </source>
</evidence>
<dbReference type="PROSITE" id="PS51998">
    <property type="entry name" value="DEK_C"/>
    <property type="match status" value="1"/>
</dbReference>
<gene>
    <name evidence="4" type="ORF">GLX27_000614</name>
</gene>
<protein>
    <recommendedName>
        <fullName evidence="6">DM2 domain-containing protein</fullName>
    </recommendedName>
</protein>
<dbReference type="InterPro" id="IPR014876">
    <property type="entry name" value="DEK_C"/>
</dbReference>
<dbReference type="PROSITE" id="PS51925">
    <property type="entry name" value="SWIB_MDM2"/>
    <property type="match status" value="1"/>
</dbReference>
<feature type="region of interest" description="Disordered" evidence="1">
    <location>
        <begin position="72"/>
        <end position="139"/>
    </location>
</feature>
<name>A0ABY8EK12_MALFU</name>
<dbReference type="Pfam" id="PF02201">
    <property type="entry name" value="SWIB"/>
    <property type="match status" value="1"/>
</dbReference>
<evidence type="ECO:0000256" key="1">
    <source>
        <dbReference type="SAM" id="MobiDB-lite"/>
    </source>
</evidence>
<feature type="compositionally biased region" description="Low complexity" evidence="1">
    <location>
        <begin position="73"/>
        <end position="87"/>
    </location>
</feature>
<feature type="domain" description="DEK-C" evidence="3">
    <location>
        <begin position="8"/>
        <end position="69"/>
    </location>
</feature>
<dbReference type="Proteomes" id="UP000818624">
    <property type="component" value="Chromosome 1"/>
</dbReference>
<organism evidence="4 5">
    <name type="scientific">Malassezia furfur</name>
    <name type="common">Pityriasis versicolor infection agent</name>
    <name type="synonym">Pityrosporum furfur</name>
    <dbReference type="NCBI Taxonomy" id="55194"/>
    <lineage>
        <taxon>Eukaryota</taxon>
        <taxon>Fungi</taxon>
        <taxon>Dikarya</taxon>
        <taxon>Basidiomycota</taxon>
        <taxon>Ustilaginomycotina</taxon>
        <taxon>Malasseziomycetes</taxon>
        <taxon>Malasseziales</taxon>
        <taxon>Malasseziaceae</taxon>
        <taxon>Malassezia</taxon>
    </lineage>
</organism>
<evidence type="ECO:0000259" key="3">
    <source>
        <dbReference type="PROSITE" id="PS51998"/>
    </source>
</evidence>
<dbReference type="Gene3D" id="1.10.245.10">
    <property type="entry name" value="SWIB/MDM2 domain"/>
    <property type="match status" value="1"/>
</dbReference>
<dbReference type="SMART" id="SM00151">
    <property type="entry name" value="SWIB"/>
    <property type="match status" value="1"/>
</dbReference>
<keyword evidence="5" id="KW-1185">Reference proteome</keyword>
<dbReference type="InterPro" id="IPR003121">
    <property type="entry name" value="SWIB_MDM2_domain"/>
</dbReference>
<dbReference type="InterPro" id="IPR019835">
    <property type="entry name" value="SWIB_domain"/>
</dbReference>
<dbReference type="InterPro" id="IPR036885">
    <property type="entry name" value="SWIB_MDM2_dom_sf"/>
</dbReference>
<reference evidence="4 5" key="1">
    <citation type="journal article" date="2020" name="Elife">
        <title>Loss of centromere function drives karyotype evolution in closely related Malassezia species.</title>
        <authorList>
            <person name="Sankaranarayanan S.R."/>
            <person name="Ianiri G."/>
            <person name="Coelho M.A."/>
            <person name="Reza M.H."/>
            <person name="Thimmappa B.C."/>
            <person name="Ganguly P."/>
            <person name="Vadnala R.N."/>
            <person name="Sun S."/>
            <person name="Siddharthan R."/>
            <person name="Tellgren-Roth C."/>
            <person name="Dawson T.L."/>
            <person name="Heitman J."/>
            <person name="Sanyal K."/>
        </authorList>
    </citation>
    <scope>NUCLEOTIDE SEQUENCE [LARGE SCALE GENOMIC DNA]</scope>
    <source>
        <strain evidence="4">CBS14141</strain>
    </source>
</reference>
<evidence type="ECO:0000313" key="5">
    <source>
        <dbReference type="Proteomes" id="UP000818624"/>
    </source>
</evidence>
<sequence length="211" mass="23041">MSNNTLDPTALPTLRERIFDVLKDADLSVVSAKKIRVALAELPEGSLPASVNLVVQKKAVDAEIRKCYDEVTSKGTTSSKASASTGSNTADASKKRAAKPKAAAAPKKTTKKRGTSAQDDEEPKKKRAPNPNSPLNRPMRLSSAMAEVCGGNEMPRHGVVKQLWAYIKEHNLQNENNKRQIMCDAKLSSLFGKDTVECVHETDAVRSRWQK</sequence>
<dbReference type="EMBL" id="CP046234">
    <property type="protein sequence ID" value="WFD45986.1"/>
    <property type="molecule type" value="Genomic_DNA"/>
</dbReference>
<dbReference type="SUPFAM" id="SSF47592">
    <property type="entry name" value="SWIB/MDM2 domain"/>
    <property type="match status" value="1"/>
</dbReference>
<accession>A0ABY8EK12</accession>
<evidence type="ECO:0000259" key="2">
    <source>
        <dbReference type="PROSITE" id="PS51925"/>
    </source>
</evidence>
<feature type="domain" description="DM2" evidence="2">
    <location>
        <begin position="134"/>
        <end position="211"/>
    </location>
</feature>
<dbReference type="PANTHER" id="PTHR13844">
    <property type="entry name" value="SWI/SNF-RELATED MATRIX-ASSOCIATED ACTIN-DEPENDENT REGULATOR OF CHROMATIN SUBFAMILY D"/>
    <property type="match status" value="1"/>
</dbReference>